<keyword evidence="1" id="KW-0472">Membrane</keyword>
<dbReference type="EMBL" id="HACA01013632">
    <property type="protein sequence ID" value="CDW30993.1"/>
    <property type="molecule type" value="Transcribed_RNA"/>
</dbReference>
<keyword evidence="1" id="KW-0812">Transmembrane</keyword>
<name>A0A0K2TYB9_LEPSM</name>
<evidence type="ECO:0000256" key="1">
    <source>
        <dbReference type="SAM" id="Phobius"/>
    </source>
</evidence>
<reference evidence="2" key="1">
    <citation type="submission" date="2014-05" db="EMBL/GenBank/DDBJ databases">
        <authorList>
            <person name="Chronopoulou M."/>
        </authorList>
    </citation>
    <scope>NUCLEOTIDE SEQUENCE</scope>
    <source>
        <tissue evidence="2">Whole organism</tissue>
    </source>
</reference>
<protein>
    <submittedName>
        <fullName evidence="2">Uncharacterized protein</fullName>
    </submittedName>
</protein>
<organism evidence="2">
    <name type="scientific">Lepeophtheirus salmonis</name>
    <name type="common">Salmon louse</name>
    <name type="synonym">Caligus salmonis</name>
    <dbReference type="NCBI Taxonomy" id="72036"/>
    <lineage>
        <taxon>Eukaryota</taxon>
        <taxon>Metazoa</taxon>
        <taxon>Ecdysozoa</taxon>
        <taxon>Arthropoda</taxon>
        <taxon>Crustacea</taxon>
        <taxon>Multicrustacea</taxon>
        <taxon>Hexanauplia</taxon>
        <taxon>Copepoda</taxon>
        <taxon>Siphonostomatoida</taxon>
        <taxon>Caligidae</taxon>
        <taxon>Lepeophtheirus</taxon>
    </lineage>
</organism>
<feature type="transmembrane region" description="Helical" evidence="1">
    <location>
        <begin position="17"/>
        <end position="36"/>
    </location>
</feature>
<proteinExistence type="predicted"/>
<dbReference type="AlphaFoldDB" id="A0A0K2TYB9"/>
<sequence>MPQEEIPYYLDHKTNTIRGLITSGTVLLIIFLVKMAKKLYKYRKNNLQKDNNVQPVSYNQGNVVIHGYNGSNVDNGFDNQAVIIEEEDKKK</sequence>
<evidence type="ECO:0000313" key="2">
    <source>
        <dbReference type="EMBL" id="CDW30993.1"/>
    </source>
</evidence>
<accession>A0A0K2TYB9</accession>
<keyword evidence="1" id="KW-1133">Transmembrane helix</keyword>